<dbReference type="SUPFAM" id="SSF52799">
    <property type="entry name" value="(Phosphotyrosine protein) phosphatases II"/>
    <property type="match status" value="1"/>
</dbReference>
<dbReference type="PANTHER" id="PTHR31126">
    <property type="entry name" value="TYROSINE-PROTEIN PHOSPHATASE"/>
    <property type="match status" value="1"/>
</dbReference>
<dbReference type="Proteomes" id="UP000189941">
    <property type="component" value="Unassembled WGS sequence"/>
</dbReference>
<name>A0A1T4NF14_9LACT</name>
<evidence type="ECO:0000313" key="3">
    <source>
        <dbReference type="EMBL" id="SJZ77715.1"/>
    </source>
</evidence>
<evidence type="ECO:0000259" key="2">
    <source>
        <dbReference type="PROSITE" id="PS50056"/>
    </source>
</evidence>
<reference evidence="4" key="1">
    <citation type="submission" date="2017-02" db="EMBL/GenBank/DDBJ databases">
        <authorList>
            <person name="Varghese N."/>
            <person name="Submissions S."/>
        </authorList>
    </citation>
    <scope>NUCLEOTIDE SEQUENCE [LARGE SCALE GENOMIC DNA]</scope>
    <source>
        <strain evidence="4">DSM 15739</strain>
    </source>
</reference>
<dbReference type="PROSITE" id="PS50056">
    <property type="entry name" value="TYR_PHOSPHATASE_2"/>
    <property type="match status" value="1"/>
</dbReference>
<dbReference type="InterPro" id="IPR000387">
    <property type="entry name" value="Tyr_Pase_dom"/>
</dbReference>
<dbReference type="InterPro" id="IPR026893">
    <property type="entry name" value="Tyr/Ser_Pase_IphP-type"/>
</dbReference>
<dbReference type="GO" id="GO:0004721">
    <property type="term" value="F:phosphoprotein phosphatase activity"/>
    <property type="evidence" value="ECO:0007669"/>
    <property type="project" value="InterPro"/>
</dbReference>
<gene>
    <name evidence="3" type="ORF">SAMN02746011_01735</name>
</gene>
<dbReference type="OrthoDB" id="1188001at2"/>
<sequence length="236" mass="26975">MGKRINFKGIVNFRELGDFNTINDQLTQNGRIYRSSMLFADEAADVEKMKDLGIQTIFDLRSPKEIERHPNQFKKLVPHYLTINLSGGADAGRSLEMSKTTDDPYFMKFRYMEYLEEAKDEIAKLFRQLIQPDSLPAVVHCSAGKDRTGVISYLLLKMAGVPIEEIVADYQVSYGYIKNDVRIIKEGHQQNIYHSYPEIMEGLDQLFTAQYADVADYFVSLGLNADEIELVRGLLL</sequence>
<accession>A0A1T4NF14</accession>
<comment type="similarity">
    <text evidence="1">Belongs to the protein-tyrosine phosphatase family.</text>
</comment>
<dbReference type="Pfam" id="PF13350">
    <property type="entry name" value="Y_phosphatase3"/>
    <property type="match status" value="1"/>
</dbReference>
<organism evidence="3 4">
    <name type="scientific">Globicatella sulfidifaciens DSM 15739</name>
    <dbReference type="NCBI Taxonomy" id="1121925"/>
    <lineage>
        <taxon>Bacteria</taxon>
        <taxon>Bacillati</taxon>
        <taxon>Bacillota</taxon>
        <taxon>Bacilli</taxon>
        <taxon>Lactobacillales</taxon>
        <taxon>Aerococcaceae</taxon>
        <taxon>Globicatella</taxon>
    </lineage>
</organism>
<protein>
    <submittedName>
        <fullName evidence="3">Protein-tyrosine phosphatase</fullName>
    </submittedName>
</protein>
<dbReference type="InterPro" id="IPR016130">
    <property type="entry name" value="Tyr_Pase_AS"/>
</dbReference>
<dbReference type="AlphaFoldDB" id="A0A1T4NF14"/>
<dbReference type="InterPro" id="IPR029021">
    <property type="entry name" value="Prot-tyrosine_phosphatase-like"/>
</dbReference>
<dbReference type="PANTHER" id="PTHR31126:SF1">
    <property type="entry name" value="TYROSINE SPECIFIC PROTEIN PHOSPHATASES DOMAIN-CONTAINING PROTEIN"/>
    <property type="match status" value="1"/>
</dbReference>
<feature type="domain" description="Tyrosine specific protein phosphatases" evidence="2">
    <location>
        <begin position="112"/>
        <end position="167"/>
    </location>
</feature>
<keyword evidence="4" id="KW-1185">Reference proteome</keyword>
<proteinExistence type="inferred from homology"/>
<dbReference type="RefSeq" id="WP_078756431.1">
    <property type="nucleotide sequence ID" value="NZ_FUWO01000018.1"/>
</dbReference>
<dbReference type="EMBL" id="FUWO01000018">
    <property type="protein sequence ID" value="SJZ77715.1"/>
    <property type="molecule type" value="Genomic_DNA"/>
</dbReference>
<evidence type="ECO:0000256" key="1">
    <source>
        <dbReference type="ARBA" id="ARBA00009580"/>
    </source>
</evidence>
<dbReference type="PROSITE" id="PS00383">
    <property type="entry name" value="TYR_PHOSPHATASE_1"/>
    <property type="match status" value="1"/>
</dbReference>
<dbReference type="STRING" id="1121925.SAMN02746011_01735"/>
<dbReference type="Gene3D" id="3.90.190.10">
    <property type="entry name" value="Protein tyrosine phosphatase superfamily"/>
    <property type="match status" value="1"/>
</dbReference>
<evidence type="ECO:0000313" key="4">
    <source>
        <dbReference type="Proteomes" id="UP000189941"/>
    </source>
</evidence>